<keyword evidence="8" id="KW-1185">Reference proteome</keyword>
<evidence type="ECO:0000256" key="4">
    <source>
        <dbReference type="ARBA" id="ARBA00023136"/>
    </source>
</evidence>
<sequence length="732" mass="73688">MLSRTGLAGTALSRRGLGVRKPLGHYAVRCASPYHRRDGIAPPSAEEIDEAQHCLSLAVRMTERRPAAMREAAGRLNIDPLQSALGFPDGASALGPEDPGELKPLTAKQAGVVALAAGIPAVAFGFTDNFIMLVAGTEIDAFFGVKMGLSTMAAAGLGNLVSDVMGTGFEGFIERNFAIKQPRLTRAQRRSDSYKYSQNFGKILGIAIGCLLGMVPLLIVLPRWAKQRLESGKRALGVEPPGDRAERLAGEAERSLAAAVAKHGDELAGADMVRLLLLRPGSGARGGDGGDAAASGPSRGSGAASDTADADAAANSLDWSGTVGGRVRMCAPEHATLGLGSEARAALAVPGVADGGLGEVGAGSWAVRAAKRAVAAAAAGSGSGAEEDAGPPTAAALAREGGAAALGGRTGQFAAAGAGSLLGSTGAWSAAGGGTGDVHPSSEGLAVLRGGVVALRRRVESGSELLQVAAAAAAVRRPVSAAFCVPRASLSLAGSAAGGGEEGGNASLVAWARSALGADSLDDGVVAEHQRSAYVAGTITSWPVRAPTSAEPHAVLVSVHQRHVSDEQAGAFAMDADAGGLCVPDAATAEVTIPTRFWQAVGLSPAAEGPAQKAASSESAEGWVASVLRGLGWAATDDPPVRLLLSARVLQSSSTCDSLRPAGAGSRPRATIPTAAECRSMFVLASVVAPPLESTRKALREQSSEEQADAAEALSALVLNARASLTGMAEHF</sequence>
<evidence type="ECO:0000313" key="7">
    <source>
        <dbReference type="EMBL" id="KAA0154048.1"/>
    </source>
</evidence>
<evidence type="ECO:0000313" key="8">
    <source>
        <dbReference type="Proteomes" id="UP000323011"/>
    </source>
</evidence>
<dbReference type="InterPro" id="IPR019537">
    <property type="entry name" value="TMEM65"/>
</dbReference>
<organism evidence="7 8">
    <name type="scientific">Cafeteria roenbergensis</name>
    <name type="common">Marine flagellate</name>
    <dbReference type="NCBI Taxonomy" id="33653"/>
    <lineage>
        <taxon>Eukaryota</taxon>
        <taxon>Sar</taxon>
        <taxon>Stramenopiles</taxon>
        <taxon>Bigyra</taxon>
        <taxon>Opalozoa</taxon>
        <taxon>Bicosoecida</taxon>
        <taxon>Cafeteriaceae</taxon>
        <taxon>Cafeteria</taxon>
    </lineage>
</organism>
<evidence type="ECO:0000256" key="5">
    <source>
        <dbReference type="SAM" id="MobiDB-lite"/>
    </source>
</evidence>
<keyword evidence="3 6" id="KW-1133">Transmembrane helix</keyword>
<dbReference type="EMBL" id="VLTN01000013">
    <property type="protein sequence ID" value="KAA0154048.1"/>
    <property type="molecule type" value="Genomic_DNA"/>
</dbReference>
<keyword evidence="2 6" id="KW-0812">Transmembrane</keyword>
<feature type="region of interest" description="Disordered" evidence="5">
    <location>
        <begin position="286"/>
        <end position="309"/>
    </location>
</feature>
<evidence type="ECO:0000256" key="3">
    <source>
        <dbReference type="ARBA" id="ARBA00022989"/>
    </source>
</evidence>
<comment type="caution">
    <text evidence="7">The sequence shown here is derived from an EMBL/GenBank/DDBJ whole genome shotgun (WGS) entry which is preliminary data.</text>
</comment>
<dbReference type="GO" id="GO:0016020">
    <property type="term" value="C:membrane"/>
    <property type="evidence" value="ECO:0007669"/>
    <property type="project" value="UniProtKB-SubCell"/>
</dbReference>
<dbReference type="PANTHER" id="PTHR21706">
    <property type="entry name" value="TRANSMEMBRANE PROTEIN 65"/>
    <property type="match status" value="1"/>
</dbReference>
<name>A0A5A8CMU8_CAFRO</name>
<feature type="compositionally biased region" description="Low complexity" evidence="5">
    <location>
        <begin position="291"/>
        <end position="309"/>
    </location>
</feature>
<protein>
    <recommendedName>
        <fullName evidence="9">Transmembrane protein 65</fullName>
    </recommendedName>
</protein>
<dbReference type="PANTHER" id="PTHR21706:SF15">
    <property type="entry name" value="TRANSMEMBRANE PROTEIN 65"/>
    <property type="match status" value="1"/>
</dbReference>
<evidence type="ECO:0000256" key="1">
    <source>
        <dbReference type="ARBA" id="ARBA00004141"/>
    </source>
</evidence>
<dbReference type="AlphaFoldDB" id="A0A5A8CMU8"/>
<comment type="subcellular location">
    <subcellularLocation>
        <location evidence="1">Membrane</location>
        <topology evidence="1">Multi-pass membrane protein</topology>
    </subcellularLocation>
</comment>
<keyword evidence="4 6" id="KW-0472">Membrane</keyword>
<evidence type="ECO:0008006" key="9">
    <source>
        <dbReference type="Google" id="ProtNLM"/>
    </source>
</evidence>
<evidence type="ECO:0000256" key="6">
    <source>
        <dbReference type="SAM" id="Phobius"/>
    </source>
</evidence>
<gene>
    <name evidence="7" type="ORF">FNF29_02671</name>
</gene>
<evidence type="ECO:0000256" key="2">
    <source>
        <dbReference type="ARBA" id="ARBA00022692"/>
    </source>
</evidence>
<dbReference type="GO" id="GO:0005739">
    <property type="term" value="C:mitochondrion"/>
    <property type="evidence" value="ECO:0007669"/>
    <property type="project" value="TreeGrafter"/>
</dbReference>
<dbReference type="Pfam" id="PF10507">
    <property type="entry name" value="TMEM65"/>
    <property type="match status" value="1"/>
</dbReference>
<dbReference type="Proteomes" id="UP000323011">
    <property type="component" value="Unassembled WGS sequence"/>
</dbReference>
<feature type="transmembrane region" description="Helical" evidence="6">
    <location>
        <begin position="203"/>
        <end position="224"/>
    </location>
</feature>
<proteinExistence type="predicted"/>
<accession>A0A5A8CMU8</accession>
<reference evidence="7 8" key="1">
    <citation type="submission" date="2019-07" db="EMBL/GenBank/DDBJ databases">
        <title>Genomes of Cafeteria roenbergensis.</title>
        <authorList>
            <person name="Fischer M.G."/>
            <person name="Hackl T."/>
            <person name="Roman M."/>
        </authorList>
    </citation>
    <scope>NUCLEOTIDE SEQUENCE [LARGE SCALE GENOMIC DNA]</scope>
    <source>
        <strain evidence="7 8">BVI</strain>
    </source>
</reference>